<evidence type="ECO:0000259" key="2">
    <source>
        <dbReference type="Pfam" id="PF26640"/>
    </source>
</evidence>
<accession>A0A1C7M3J7</accession>
<dbReference type="InterPro" id="IPR058525">
    <property type="entry name" value="DUF8212"/>
</dbReference>
<proteinExistence type="predicted"/>
<name>A0A1C7M3J7_GRIFR</name>
<evidence type="ECO:0000313" key="4">
    <source>
        <dbReference type="Proteomes" id="UP000092993"/>
    </source>
</evidence>
<evidence type="ECO:0000259" key="1">
    <source>
        <dbReference type="Pfam" id="PF06985"/>
    </source>
</evidence>
<keyword evidence="4" id="KW-1185">Reference proteome</keyword>
<protein>
    <submittedName>
        <fullName evidence="3">Uncharacterized protein</fullName>
    </submittedName>
</protein>
<dbReference type="PANTHER" id="PTHR10622">
    <property type="entry name" value="HET DOMAIN-CONTAINING PROTEIN"/>
    <property type="match status" value="1"/>
</dbReference>
<feature type="domain" description="Heterokaryon incompatibility" evidence="1">
    <location>
        <begin position="66"/>
        <end position="120"/>
    </location>
</feature>
<dbReference type="PANTHER" id="PTHR10622:SF10">
    <property type="entry name" value="HET DOMAIN-CONTAINING PROTEIN"/>
    <property type="match status" value="1"/>
</dbReference>
<dbReference type="OrthoDB" id="5122891at2759"/>
<organism evidence="3 4">
    <name type="scientific">Grifola frondosa</name>
    <name type="common">Maitake</name>
    <name type="synonym">Polyporus frondosus</name>
    <dbReference type="NCBI Taxonomy" id="5627"/>
    <lineage>
        <taxon>Eukaryota</taxon>
        <taxon>Fungi</taxon>
        <taxon>Dikarya</taxon>
        <taxon>Basidiomycota</taxon>
        <taxon>Agaricomycotina</taxon>
        <taxon>Agaricomycetes</taxon>
        <taxon>Polyporales</taxon>
        <taxon>Grifolaceae</taxon>
        <taxon>Grifola</taxon>
    </lineage>
</organism>
<dbReference type="Pfam" id="PF26640">
    <property type="entry name" value="DUF8212"/>
    <property type="match status" value="1"/>
</dbReference>
<dbReference type="AlphaFoldDB" id="A0A1C7M3J7"/>
<dbReference type="Pfam" id="PF06985">
    <property type="entry name" value="HET"/>
    <property type="match status" value="1"/>
</dbReference>
<dbReference type="EMBL" id="LUGG01000015">
    <property type="protein sequence ID" value="OBZ69644.1"/>
    <property type="molecule type" value="Genomic_DNA"/>
</dbReference>
<sequence length="627" mass="70510">MIDLKHFSAATTSGFRAYRLYPGLDGCIPIPQGLGLLAIKQFYSRQARSDMPPPNNAEQLPRFSKLLECCALARREGYRWAWIDTCCIDKTSSAELSEAINSMYTWYTMADVCYAYLDNSKWFKRGWTLQELIAPKNVVFLSRDWKMLGTKRALAHVIEEITGVDAAVLLAVVSARQMSVATRMSWAAGRKTRREEDRAYSLLDHESVVRSYDLRMEWSRHGSQIGGVLAPSPDSFRRWSNTVQPISYAEYVQRYRISDPVPELFVTSYGIRMRLPVRRLQLRTGDTYLAALACSRSLLHNNRRRWATCIVLQHIPGTINQFAKLYSDDNDEGIAFLDSRDTEGFVVQDLYVVQDHMPVTNELEGGHVKRFIYTFFFHWDTDSLAPVGLAPKELWNSRHYESSVPDPKAVCLSIVFREETTGRMFAIIIGVDNMAEEDQMGSNDRILLWSDIITEDESAIWKTSSTANHDEIALRMCQKYHDRSSKWFSSEATIVPRKRGLHAMDTALLASKPFPGPKAESVTLKVIRSLKNTSTACERPYDVYLNVGDSQSQPEQGLVGERSVHAEGGDDDETTGSGVSARWRQRDPLIVCCGAPSSNSVASHSGSAFGIMATTTTTAAGLTRRAP</sequence>
<reference evidence="3 4" key="1">
    <citation type="submission" date="2016-03" db="EMBL/GenBank/DDBJ databases">
        <title>Whole genome sequencing of Grifola frondosa 9006-11.</title>
        <authorList>
            <person name="Min B."/>
            <person name="Park H."/>
            <person name="Kim J.-G."/>
            <person name="Cho H."/>
            <person name="Oh Y.-L."/>
            <person name="Kong W.-S."/>
            <person name="Choi I.-G."/>
        </authorList>
    </citation>
    <scope>NUCLEOTIDE SEQUENCE [LARGE SCALE GENOMIC DNA]</scope>
    <source>
        <strain evidence="3 4">9006-11</strain>
    </source>
</reference>
<dbReference type="Proteomes" id="UP000092993">
    <property type="component" value="Unassembled WGS sequence"/>
</dbReference>
<dbReference type="InterPro" id="IPR010730">
    <property type="entry name" value="HET"/>
</dbReference>
<feature type="domain" description="DUF8212" evidence="2">
    <location>
        <begin position="226"/>
        <end position="283"/>
    </location>
</feature>
<comment type="caution">
    <text evidence="3">The sequence shown here is derived from an EMBL/GenBank/DDBJ whole genome shotgun (WGS) entry which is preliminary data.</text>
</comment>
<gene>
    <name evidence="3" type="ORF">A0H81_10369</name>
</gene>
<evidence type="ECO:0000313" key="3">
    <source>
        <dbReference type="EMBL" id="OBZ69644.1"/>
    </source>
</evidence>